<evidence type="ECO:0000256" key="1">
    <source>
        <dbReference type="ARBA" id="ARBA00004141"/>
    </source>
</evidence>
<evidence type="ECO:0000256" key="2">
    <source>
        <dbReference type="ARBA" id="ARBA00007520"/>
    </source>
</evidence>
<keyword evidence="5 7" id="KW-1133">Transmembrane helix</keyword>
<dbReference type="PANTHER" id="PTHR23501:SF12">
    <property type="entry name" value="MAJOR FACILITATOR SUPERFAMILY (MFS) PROFILE DOMAIN-CONTAINING PROTEIN-RELATED"/>
    <property type="match status" value="1"/>
</dbReference>
<evidence type="ECO:0000256" key="7">
    <source>
        <dbReference type="SAM" id="Phobius"/>
    </source>
</evidence>
<evidence type="ECO:0000313" key="9">
    <source>
        <dbReference type="Proteomes" id="UP001144191"/>
    </source>
</evidence>
<protein>
    <submittedName>
        <fullName evidence="8">Uncharacterized protein</fullName>
    </submittedName>
</protein>
<evidence type="ECO:0000313" key="8">
    <source>
        <dbReference type="EMBL" id="GLA47248.1"/>
    </source>
</evidence>
<proteinExistence type="inferred from homology"/>
<feature type="transmembrane region" description="Helical" evidence="7">
    <location>
        <begin position="17"/>
        <end position="35"/>
    </location>
</feature>
<feature type="transmembrane region" description="Helical" evidence="7">
    <location>
        <begin position="41"/>
        <end position="59"/>
    </location>
</feature>
<keyword evidence="6 7" id="KW-0472">Membrane</keyword>
<dbReference type="GO" id="GO:0005886">
    <property type="term" value="C:plasma membrane"/>
    <property type="evidence" value="ECO:0007669"/>
    <property type="project" value="TreeGrafter"/>
</dbReference>
<dbReference type="EMBL" id="BRPB01000012">
    <property type="protein sequence ID" value="GLA47248.1"/>
    <property type="molecule type" value="Genomic_DNA"/>
</dbReference>
<organism evidence="8 9">
    <name type="scientific">Aspergillus niger</name>
    <dbReference type="NCBI Taxonomy" id="5061"/>
    <lineage>
        <taxon>Eukaryota</taxon>
        <taxon>Fungi</taxon>
        <taxon>Dikarya</taxon>
        <taxon>Ascomycota</taxon>
        <taxon>Pezizomycotina</taxon>
        <taxon>Eurotiomycetes</taxon>
        <taxon>Eurotiomycetidae</taxon>
        <taxon>Eurotiales</taxon>
        <taxon>Aspergillaceae</taxon>
        <taxon>Aspergillus</taxon>
        <taxon>Aspergillus subgen. Circumdati</taxon>
    </lineage>
</organism>
<sequence>MDLCSICPRSLYNKSPFVLVLVVAVMLNGALMAQLGYYMPWYLVGACLAFAGSALFNTVGPDNSSARLYEYSMLTAFDIGCHSQAGSPIAQVKASPGLLSQAVAFIGTIAYTIFLNKSTGRIAAILPQQPGDIIQQAIFGVRAEFFTSLSVVQRKRVVAAIISSVDDVFVLMIAAAALSVVLALVMKWERLFVGSRSPQGDDGEAKEAKEGLI</sequence>
<accession>A0A9W5ZT97</accession>
<feature type="transmembrane region" description="Helical" evidence="7">
    <location>
        <begin position="168"/>
        <end position="186"/>
    </location>
</feature>
<dbReference type="AlphaFoldDB" id="A0A9W5ZT97"/>
<evidence type="ECO:0000256" key="3">
    <source>
        <dbReference type="ARBA" id="ARBA00022448"/>
    </source>
</evidence>
<gene>
    <name evidence="8" type="ORF">AnigIFM63604_001443</name>
</gene>
<comment type="subcellular location">
    <subcellularLocation>
        <location evidence="1">Membrane</location>
        <topology evidence="1">Multi-pass membrane protein</topology>
    </subcellularLocation>
</comment>
<keyword evidence="3" id="KW-0813">Transport</keyword>
<dbReference type="Proteomes" id="UP001144191">
    <property type="component" value="Unassembled WGS sequence"/>
</dbReference>
<comment type="caution">
    <text evidence="8">The sequence shown here is derived from an EMBL/GenBank/DDBJ whole genome shotgun (WGS) entry which is preliminary data.</text>
</comment>
<evidence type="ECO:0000256" key="5">
    <source>
        <dbReference type="ARBA" id="ARBA00022989"/>
    </source>
</evidence>
<dbReference type="GO" id="GO:0022857">
    <property type="term" value="F:transmembrane transporter activity"/>
    <property type="evidence" value="ECO:0007669"/>
    <property type="project" value="TreeGrafter"/>
</dbReference>
<evidence type="ECO:0000256" key="6">
    <source>
        <dbReference type="ARBA" id="ARBA00023136"/>
    </source>
</evidence>
<dbReference type="PANTHER" id="PTHR23501">
    <property type="entry name" value="MAJOR FACILITATOR SUPERFAMILY"/>
    <property type="match status" value="1"/>
</dbReference>
<comment type="similarity">
    <text evidence="2">Belongs to the major facilitator superfamily. TCR/Tet family.</text>
</comment>
<reference evidence="8" key="1">
    <citation type="submission" date="2022-07" db="EMBL/GenBank/DDBJ databases">
        <title>Taxonomy of Aspergillus series Nigri: significant species reduction supported by multi-species coalescent approaches.</title>
        <authorList>
            <person name="Bian C."/>
            <person name="Kusuya Y."/>
            <person name="Sklenar F."/>
            <person name="D'hooge E."/>
            <person name="Yaguchi T."/>
            <person name="Takahashi H."/>
            <person name="Hubka V."/>
        </authorList>
    </citation>
    <scope>NUCLEOTIDE SEQUENCE</scope>
    <source>
        <strain evidence="8">IFM 63604</strain>
    </source>
</reference>
<name>A0A9W5ZT97_ASPNG</name>
<keyword evidence="4 7" id="KW-0812">Transmembrane</keyword>
<evidence type="ECO:0000256" key="4">
    <source>
        <dbReference type="ARBA" id="ARBA00022692"/>
    </source>
</evidence>
<feature type="transmembrane region" description="Helical" evidence="7">
    <location>
        <begin position="97"/>
        <end position="114"/>
    </location>
</feature>